<evidence type="ECO:0000313" key="2">
    <source>
        <dbReference type="EMBL" id="MBS5331868.1"/>
    </source>
</evidence>
<accession>A0A943DA23</accession>
<gene>
    <name evidence="2" type="ORF">KHY36_04970</name>
</gene>
<dbReference type="Gene3D" id="2.160.20.10">
    <property type="entry name" value="Single-stranded right-handed beta-helix, Pectin lyase-like"/>
    <property type="match status" value="1"/>
</dbReference>
<reference evidence="2" key="1">
    <citation type="submission" date="2021-02" db="EMBL/GenBank/DDBJ databases">
        <title>Infant gut strain persistence is associated with maternal origin, phylogeny, and functional potential including surface adhesion and iron acquisition.</title>
        <authorList>
            <person name="Lou Y.C."/>
        </authorList>
    </citation>
    <scope>NUCLEOTIDE SEQUENCE</scope>
    <source>
        <strain evidence="2">L3_101_000M1_dasL3_101_000M1_concoct_87</strain>
    </source>
</reference>
<dbReference type="SUPFAM" id="SSF51126">
    <property type="entry name" value="Pectin lyase-like"/>
    <property type="match status" value="1"/>
</dbReference>
<dbReference type="EMBL" id="JAGZGG010000007">
    <property type="protein sequence ID" value="MBS5331868.1"/>
    <property type="molecule type" value="Genomic_DNA"/>
</dbReference>
<dbReference type="InterPro" id="IPR011050">
    <property type="entry name" value="Pectin_lyase_fold/virulence"/>
</dbReference>
<feature type="compositionally biased region" description="Basic and acidic residues" evidence="1">
    <location>
        <begin position="452"/>
        <end position="465"/>
    </location>
</feature>
<evidence type="ECO:0000313" key="3">
    <source>
        <dbReference type="Proteomes" id="UP000759273"/>
    </source>
</evidence>
<dbReference type="AlphaFoldDB" id="A0A943DA23"/>
<organism evidence="2 3">
    <name type="scientific">Subdoligranulum variabile</name>
    <dbReference type="NCBI Taxonomy" id="214851"/>
    <lineage>
        <taxon>Bacteria</taxon>
        <taxon>Bacillati</taxon>
        <taxon>Bacillota</taxon>
        <taxon>Clostridia</taxon>
        <taxon>Eubacteriales</taxon>
        <taxon>Oscillospiraceae</taxon>
        <taxon>Subdoligranulum</taxon>
    </lineage>
</organism>
<evidence type="ECO:0000256" key="1">
    <source>
        <dbReference type="SAM" id="MobiDB-lite"/>
    </source>
</evidence>
<name>A0A943DA23_9FIRM</name>
<proteinExistence type="predicted"/>
<dbReference type="Proteomes" id="UP000759273">
    <property type="component" value="Unassembled WGS sequence"/>
</dbReference>
<protein>
    <submittedName>
        <fullName evidence="2">Right-handed parallel beta-helix repeat-containing protein</fullName>
    </submittedName>
</protein>
<sequence>MTRTAICSPAISGTASPTRNRARSLKSVCGRRCTRPLCKTYYVNPLTGRDENDGLHEDRAFATLFAVNRLALASGDTVLLRRGCRFEKQFLQLQCSGTEGSPITIGAYGEGCAPCIAADGQGIWYQDYGCALDSPTHVHHGYVSSAVLLYDAAYVTVRDLEITNRAEAVIGERYSQADKMQRTGVAVVARDKGIRRGITLQGLLVHDVNGNVYDKHMNNGGIYMTALRPQNEAATGAARFGDILVEDCYVAHVSRWGIAVGYTYAHAQFQGAALDEKPFAAYGHENIVIRDNYVKAAGGDGITVMYALRPLVEHNTADSVACEMNDRIYSEPGNRLGKVAAAIWPWKCKDALFRYNEAVDTRLNQDGMAYDADSGDGTVYEYNYSRMNEGGCVMFCLQEAIHNTFRRNVSYDDLGGTISPSENPDARIEENTFYVRGGVPFVRPHMGGGSYTERDNTVIPLPEKE</sequence>
<feature type="region of interest" description="Disordered" evidence="1">
    <location>
        <begin position="446"/>
        <end position="465"/>
    </location>
</feature>
<dbReference type="InterPro" id="IPR012334">
    <property type="entry name" value="Pectin_lyas_fold"/>
</dbReference>
<comment type="caution">
    <text evidence="2">The sequence shown here is derived from an EMBL/GenBank/DDBJ whole genome shotgun (WGS) entry which is preliminary data.</text>
</comment>